<evidence type="ECO:0000256" key="7">
    <source>
        <dbReference type="ARBA" id="ARBA00023136"/>
    </source>
</evidence>
<proteinExistence type="inferred from homology"/>
<keyword evidence="12" id="KW-1185">Reference proteome</keyword>
<dbReference type="Pfam" id="PF04100">
    <property type="entry name" value="Vps53_N"/>
    <property type="match status" value="1"/>
</dbReference>
<evidence type="ECO:0000313" key="13">
    <source>
        <dbReference type="WBParaSite" id="maker-uti_cns_0011605-snap-gene-0.3-mRNA-1"/>
    </source>
</evidence>
<feature type="compositionally biased region" description="Basic and acidic residues" evidence="9">
    <location>
        <begin position="1047"/>
        <end position="1061"/>
    </location>
</feature>
<keyword evidence="7" id="KW-0472">Membrane</keyword>
<organism evidence="12 13">
    <name type="scientific">Macrostomum lignano</name>
    <dbReference type="NCBI Taxonomy" id="282301"/>
    <lineage>
        <taxon>Eukaryota</taxon>
        <taxon>Metazoa</taxon>
        <taxon>Spiralia</taxon>
        <taxon>Lophotrochozoa</taxon>
        <taxon>Platyhelminthes</taxon>
        <taxon>Rhabditophora</taxon>
        <taxon>Macrostomorpha</taxon>
        <taxon>Macrostomida</taxon>
        <taxon>Macrostomidae</taxon>
        <taxon>Macrostomum</taxon>
    </lineage>
</organism>
<evidence type="ECO:0000259" key="10">
    <source>
        <dbReference type="Pfam" id="PF04100"/>
    </source>
</evidence>
<dbReference type="Pfam" id="PF16854">
    <property type="entry name" value="VPS53_C"/>
    <property type="match status" value="1"/>
</dbReference>
<feature type="domain" description="Vps53 N-terminal" evidence="10">
    <location>
        <begin position="247"/>
        <end position="630"/>
    </location>
</feature>
<comment type="subcellular location">
    <subcellularLocation>
        <location evidence="2">Endosome membrane</location>
        <topology evidence="2">Peripheral membrane protein</topology>
    </subcellularLocation>
    <subcellularLocation>
        <location evidence="1">Golgi apparatus</location>
        <location evidence="1">trans-Golgi network membrane</location>
        <topology evidence="1">Peripheral membrane protein</topology>
    </subcellularLocation>
</comment>
<keyword evidence="6" id="KW-0333">Golgi apparatus</keyword>
<comment type="similarity">
    <text evidence="3">Belongs to the VPS53 family.</text>
</comment>
<evidence type="ECO:0000256" key="8">
    <source>
        <dbReference type="SAM" id="Coils"/>
    </source>
</evidence>
<feature type="region of interest" description="Disordered" evidence="9">
    <location>
        <begin position="979"/>
        <end position="1061"/>
    </location>
</feature>
<dbReference type="WBParaSite" id="maker-uti_cns_0011605-snap-gene-0.3-mRNA-1">
    <property type="protein sequence ID" value="maker-uti_cns_0011605-snap-gene-0.3-mRNA-1"/>
    <property type="gene ID" value="maker-uti_cns_0011605-snap-gene-0.3"/>
</dbReference>
<reference evidence="13" key="1">
    <citation type="submission" date="2016-11" db="UniProtKB">
        <authorList>
            <consortium name="WormBaseParasite"/>
        </authorList>
    </citation>
    <scope>IDENTIFICATION</scope>
</reference>
<dbReference type="PANTHER" id="PTHR12820">
    <property type="entry name" value="VACUOLAR SORTING PROTEIN 53"/>
    <property type="match status" value="1"/>
</dbReference>
<keyword evidence="8" id="KW-0175">Coiled coil</keyword>
<dbReference type="AlphaFoldDB" id="A0A1I8ICG3"/>
<evidence type="ECO:0000256" key="2">
    <source>
        <dbReference type="ARBA" id="ARBA00004481"/>
    </source>
</evidence>
<feature type="compositionally biased region" description="Low complexity" evidence="9">
    <location>
        <begin position="1005"/>
        <end position="1040"/>
    </location>
</feature>
<feature type="compositionally biased region" description="Low complexity" evidence="9">
    <location>
        <begin position="981"/>
        <end position="994"/>
    </location>
</feature>
<evidence type="ECO:0000313" key="12">
    <source>
        <dbReference type="Proteomes" id="UP000095280"/>
    </source>
</evidence>
<dbReference type="InterPro" id="IPR007234">
    <property type="entry name" value="Vps53_N"/>
</dbReference>
<dbReference type="GO" id="GO:0005829">
    <property type="term" value="C:cytosol"/>
    <property type="evidence" value="ECO:0007669"/>
    <property type="project" value="GOC"/>
</dbReference>
<dbReference type="InterPro" id="IPR039766">
    <property type="entry name" value="Vps53"/>
</dbReference>
<dbReference type="Gene3D" id="1.10.357.110">
    <property type="entry name" value="Vacuolar protein sorting-associated protein 53, C-terminus"/>
    <property type="match status" value="1"/>
</dbReference>
<accession>A0A1I8ICG3</accession>
<evidence type="ECO:0000256" key="5">
    <source>
        <dbReference type="ARBA" id="ARBA00022753"/>
    </source>
</evidence>
<keyword evidence="5" id="KW-0967">Endosome</keyword>
<evidence type="ECO:0000256" key="9">
    <source>
        <dbReference type="SAM" id="MobiDB-lite"/>
    </source>
</evidence>
<dbReference type="GO" id="GO:0042147">
    <property type="term" value="P:retrograde transport, endosome to Golgi"/>
    <property type="evidence" value="ECO:0007669"/>
    <property type="project" value="InterPro"/>
</dbReference>
<protein>
    <recommendedName>
        <fullName evidence="4">Vacuolar protein sorting-associated protein 53 homolog</fullName>
    </recommendedName>
</protein>
<feature type="domain" description="Vps53 C-terminal" evidence="11">
    <location>
        <begin position="875"/>
        <end position="959"/>
    </location>
</feature>
<dbReference type="GO" id="GO:0010008">
    <property type="term" value="C:endosome membrane"/>
    <property type="evidence" value="ECO:0007669"/>
    <property type="project" value="UniProtKB-SubCell"/>
</dbReference>
<feature type="compositionally biased region" description="Gly residues" evidence="9">
    <location>
        <begin position="995"/>
        <end position="1004"/>
    </location>
</feature>
<dbReference type="GO" id="GO:0000938">
    <property type="term" value="C:GARP complex"/>
    <property type="evidence" value="ECO:0007669"/>
    <property type="project" value="InterPro"/>
</dbReference>
<dbReference type="PANTHER" id="PTHR12820:SF0">
    <property type="entry name" value="VACUOLAR PROTEIN SORTING-ASSOCIATED PROTEIN 53 HOMOLOG"/>
    <property type="match status" value="1"/>
</dbReference>
<dbReference type="InterPro" id="IPR038260">
    <property type="entry name" value="Vps53_C_sf"/>
</dbReference>
<feature type="coiled-coil region" evidence="8">
    <location>
        <begin position="319"/>
        <end position="353"/>
    </location>
</feature>
<evidence type="ECO:0000256" key="4">
    <source>
        <dbReference type="ARBA" id="ARBA00014103"/>
    </source>
</evidence>
<name>A0A1I8ICG3_9PLAT</name>
<evidence type="ECO:0000256" key="6">
    <source>
        <dbReference type="ARBA" id="ARBA00023034"/>
    </source>
</evidence>
<dbReference type="Proteomes" id="UP000095280">
    <property type="component" value="Unplaced"/>
</dbReference>
<evidence type="ECO:0000256" key="3">
    <source>
        <dbReference type="ARBA" id="ARBA00008628"/>
    </source>
</evidence>
<sequence length="1061" mass="116399">ALGPVDDLGNVQCARFTPEGHLAVTEFAANGLHCLKVFRFAPCDCHSERPTSAKKDKSTPIPKTHYTSDLVFKLENQGSALLHCSEAGRVSRTIGATRYAARLKTGSARVRRNQRSGYRRLDVRSWRAASAFRLQLIESVQRRLEVGGARSTSKTVSDLSALISHSSTRPTYELDDINDASFFSVDNEESVSLAQQLRLPSRLNLKMSDTEAAQQQQQLDALMTFPPEVEAALQELVDPNDPLDQANFCATDYINRIFPTEQSLAGLDDVLSGIRAQIAQLDSELRVAVQGESASSQSAAATNDGGGSSDLTDDSCTAIDAARAAIADLFDRMRDIKERADRSEAAVLDLTRDIRRLDTAKRNLTGSITALNQVVILINGVDEMKALMLRNDRPYDALAQCLGKIHEVTAGLDRFMDVPQLQQLRNEARSLEAELSGRVKTELRDLLTGPPRELQQQRGQVEACCRLADLMEFRVRTEVLDKFVQQQLAEYAIDSRFGWMKKFVLGFEERYARLFPSNWRVTQRLVKEFCDITRSQLSVLMQKRAKELDVKLLLFAVERTRLFEEQVVTAFKEKEDPSSPAADPSASSTQHAAEQLFTGAISQCFAPHLGLYTDSVDRNLAEMLQRWTQDVSAPLDRGTELLPSCADLFMVYKNSLKTCAKLSCGQPMLQLARVFAKYLREYANKILLGSLPTGGRNAQSAKDLFRELMMSGGVGGGFFSESTKLSNDDLSRVCVVICTAEYCLETTNQLEAKLRERINEQLTGQVDLRSEKDNFHSVINACVQLLVSDVESACEPPLTAMQKMSWNTVEAVGDQSPYVSSIGSHLSTNVPVIRDGLTSSRKYFTQFCSKFVSTFAPKFRAALFKCRPVSTVGAEQLLLDTHSLKTLLLSLPSLASPLQRKPPAAYTKLVVREMTKAEMLMKVVLSEHTNHQAFVESFCRLLPDSDLTEYQKVLDMKGVKRSEQMALIDAYRAAKPNDAVLRPSPSASSLSAASAGGGGGGSGGASSSLRARSRSPAAGVGNDKSPSSGSPGGDASATANAGGGGEEGGRMKRLENLLKRL</sequence>
<evidence type="ECO:0000256" key="1">
    <source>
        <dbReference type="ARBA" id="ARBA00004150"/>
    </source>
</evidence>
<feature type="region of interest" description="Disordered" evidence="9">
    <location>
        <begin position="293"/>
        <end position="312"/>
    </location>
</feature>
<evidence type="ECO:0000259" key="11">
    <source>
        <dbReference type="Pfam" id="PF16854"/>
    </source>
</evidence>
<dbReference type="InterPro" id="IPR031745">
    <property type="entry name" value="Vps53_C"/>
</dbReference>